<dbReference type="SUPFAM" id="SSF53822">
    <property type="entry name" value="Periplasmic binding protein-like I"/>
    <property type="match status" value="1"/>
</dbReference>
<evidence type="ECO:0000313" key="5">
    <source>
        <dbReference type="EMBL" id="TWF91121.1"/>
    </source>
</evidence>
<dbReference type="Gene3D" id="1.10.260.40">
    <property type="entry name" value="lambda repressor-like DNA-binding domains"/>
    <property type="match status" value="1"/>
</dbReference>
<dbReference type="InterPro" id="IPR010982">
    <property type="entry name" value="Lambda_DNA-bd_dom_sf"/>
</dbReference>
<keyword evidence="3" id="KW-0804">Transcription</keyword>
<dbReference type="InterPro" id="IPR046335">
    <property type="entry name" value="LacI/GalR-like_sensor"/>
</dbReference>
<dbReference type="PANTHER" id="PTHR30146:SF153">
    <property type="entry name" value="LACTOSE OPERON REPRESSOR"/>
    <property type="match status" value="1"/>
</dbReference>
<dbReference type="SMART" id="SM00354">
    <property type="entry name" value="HTH_LACI"/>
    <property type="match status" value="1"/>
</dbReference>
<feature type="domain" description="HTH lacI-type" evidence="4">
    <location>
        <begin position="5"/>
        <end position="59"/>
    </location>
</feature>
<keyword evidence="1" id="KW-0805">Transcription regulation</keyword>
<dbReference type="GO" id="GO:0000976">
    <property type="term" value="F:transcription cis-regulatory region binding"/>
    <property type="evidence" value="ECO:0007669"/>
    <property type="project" value="TreeGrafter"/>
</dbReference>
<dbReference type="Pfam" id="PF00356">
    <property type="entry name" value="LacI"/>
    <property type="match status" value="1"/>
</dbReference>
<evidence type="ECO:0000259" key="4">
    <source>
        <dbReference type="PROSITE" id="PS50932"/>
    </source>
</evidence>
<dbReference type="InterPro" id="IPR028082">
    <property type="entry name" value="Peripla_BP_I"/>
</dbReference>
<gene>
    <name evidence="5" type="ORF">FHX73_12233</name>
</gene>
<dbReference type="CDD" id="cd06296">
    <property type="entry name" value="PBP1_CatR-like"/>
    <property type="match status" value="1"/>
</dbReference>
<keyword evidence="6" id="KW-1185">Reference proteome</keyword>
<dbReference type="CDD" id="cd01392">
    <property type="entry name" value="HTH_LacI"/>
    <property type="match status" value="1"/>
</dbReference>
<evidence type="ECO:0000256" key="3">
    <source>
        <dbReference type="ARBA" id="ARBA00023163"/>
    </source>
</evidence>
<dbReference type="AlphaFoldDB" id="A0A561TVI9"/>
<protein>
    <submittedName>
        <fullName evidence="5">LacI family transcriptional regulator</fullName>
    </submittedName>
</protein>
<evidence type="ECO:0000256" key="2">
    <source>
        <dbReference type="ARBA" id="ARBA00023125"/>
    </source>
</evidence>
<keyword evidence="2" id="KW-0238">DNA-binding</keyword>
<dbReference type="GO" id="GO:0003700">
    <property type="term" value="F:DNA-binding transcription factor activity"/>
    <property type="evidence" value="ECO:0007669"/>
    <property type="project" value="TreeGrafter"/>
</dbReference>
<accession>A0A561TVI9</accession>
<dbReference type="RefSeq" id="WP_145908751.1">
    <property type="nucleotide sequence ID" value="NZ_BAAAMZ010000002.1"/>
</dbReference>
<dbReference type="EMBL" id="VIWT01000002">
    <property type="protein sequence ID" value="TWF91121.1"/>
    <property type="molecule type" value="Genomic_DNA"/>
</dbReference>
<name>A0A561TVI9_9ACTN</name>
<evidence type="ECO:0000313" key="6">
    <source>
        <dbReference type="Proteomes" id="UP000317940"/>
    </source>
</evidence>
<dbReference type="Proteomes" id="UP000317940">
    <property type="component" value="Unassembled WGS sequence"/>
</dbReference>
<dbReference type="PROSITE" id="PS00356">
    <property type="entry name" value="HTH_LACI_1"/>
    <property type="match status" value="1"/>
</dbReference>
<dbReference type="PANTHER" id="PTHR30146">
    <property type="entry name" value="LACI-RELATED TRANSCRIPTIONAL REPRESSOR"/>
    <property type="match status" value="1"/>
</dbReference>
<proteinExistence type="predicted"/>
<organism evidence="5 6">
    <name type="scientific">Kitasatospora viridis</name>
    <dbReference type="NCBI Taxonomy" id="281105"/>
    <lineage>
        <taxon>Bacteria</taxon>
        <taxon>Bacillati</taxon>
        <taxon>Actinomycetota</taxon>
        <taxon>Actinomycetes</taxon>
        <taxon>Kitasatosporales</taxon>
        <taxon>Streptomycetaceae</taxon>
        <taxon>Kitasatospora</taxon>
    </lineage>
</organism>
<reference evidence="5 6" key="1">
    <citation type="submission" date="2019-06" db="EMBL/GenBank/DDBJ databases">
        <title>Sequencing the genomes of 1000 actinobacteria strains.</title>
        <authorList>
            <person name="Klenk H.-P."/>
        </authorList>
    </citation>
    <scope>NUCLEOTIDE SEQUENCE [LARGE SCALE GENOMIC DNA]</scope>
    <source>
        <strain evidence="5 6">DSM 44826</strain>
    </source>
</reference>
<dbReference type="Gene3D" id="3.40.50.2300">
    <property type="match status" value="2"/>
</dbReference>
<evidence type="ECO:0000256" key="1">
    <source>
        <dbReference type="ARBA" id="ARBA00023015"/>
    </source>
</evidence>
<sequence length="336" mass="36141">MTGTATLAEIAREAGVSAPTVSKVLNGRADVAPATRERVEELLRRHGYRRRRATGHAAPLLELVFHELESPWAMEVIRGVENVVREAGLSVVLSESSGRLSPGQSWVDGVVARRPTGVVLVLSGLDRVQREQLTSRDIPFVVVDPAGDPGQEVPAVGATNWNGGLAATRHLLELGHRRIAVIAGPARMMCSRARVDGYRAALETAGVPFDPALVRDGDFHHEAGYRAGLELLRGPDRPTAVFTGNDLQALGLYQAARELGLRIPDDLSVVGFDDLPLARWVGPPLTTVRQPLTEMAEVATRMVLDLARGTRPSTLRVELATTLVERSSTAAPPVGR</sequence>
<dbReference type="OrthoDB" id="3227375at2"/>
<dbReference type="PROSITE" id="PS50932">
    <property type="entry name" value="HTH_LACI_2"/>
    <property type="match status" value="1"/>
</dbReference>
<dbReference type="SUPFAM" id="SSF47413">
    <property type="entry name" value="lambda repressor-like DNA-binding domains"/>
    <property type="match status" value="1"/>
</dbReference>
<comment type="caution">
    <text evidence="5">The sequence shown here is derived from an EMBL/GenBank/DDBJ whole genome shotgun (WGS) entry which is preliminary data.</text>
</comment>
<dbReference type="Pfam" id="PF13377">
    <property type="entry name" value="Peripla_BP_3"/>
    <property type="match status" value="1"/>
</dbReference>
<dbReference type="InterPro" id="IPR000843">
    <property type="entry name" value="HTH_LacI"/>
</dbReference>